<gene>
    <name evidence="2" type="ORF">SAMD00023353_1002120</name>
</gene>
<protein>
    <submittedName>
        <fullName evidence="2">Uncharacterized protein</fullName>
    </submittedName>
</protein>
<dbReference type="OrthoDB" id="4757321at2759"/>
<feature type="region of interest" description="Disordered" evidence="1">
    <location>
        <begin position="196"/>
        <end position="227"/>
    </location>
</feature>
<accession>A0A1S8A6E1</accession>
<proteinExistence type="predicted"/>
<name>A0A1S8A6E1_ROSNE</name>
<reference evidence="2" key="1">
    <citation type="submission" date="2016-03" db="EMBL/GenBank/DDBJ databases">
        <title>Draft genome sequence of Rosellinia necatrix.</title>
        <authorList>
            <person name="Kanematsu S."/>
        </authorList>
    </citation>
    <scope>NUCLEOTIDE SEQUENCE [LARGE SCALE GENOMIC DNA]</scope>
    <source>
        <strain evidence="2">W97</strain>
    </source>
</reference>
<feature type="compositionally biased region" description="Basic residues" evidence="1">
    <location>
        <begin position="207"/>
        <end position="216"/>
    </location>
</feature>
<feature type="compositionally biased region" description="Polar residues" evidence="1">
    <location>
        <begin position="217"/>
        <end position="227"/>
    </location>
</feature>
<sequence length="227" mass="24572">MAEPRNIDHRGVGDGLSIAYLRDSSPGASTIDLSDGSQTLAPRQPLQAAADFYKSIAEGIVNPQLVTETAEILPASLVREAQFSASPTEQYSQQDLTPLERYCLHTQTHEQLALGGIPHDPSFTASNNDGSPGATAGPLAELVPHVSTSSWSIRSSASGGDLDMKSMPDINSPEWLAMPEDLQKQHLRKLAKLRRRLKTEGSPRTKGSIRLRKRSKASYQSIETTVA</sequence>
<evidence type="ECO:0000313" key="2">
    <source>
        <dbReference type="EMBL" id="GAW25657.1"/>
    </source>
</evidence>
<evidence type="ECO:0000256" key="1">
    <source>
        <dbReference type="SAM" id="MobiDB-lite"/>
    </source>
</evidence>
<dbReference type="Proteomes" id="UP000054516">
    <property type="component" value="Unassembled WGS sequence"/>
</dbReference>
<dbReference type="AlphaFoldDB" id="A0A1S8A6E1"/>
<dbReference type="EMBL" id="DF977455">
    <property type="protein sequence ID" value="GAW25657.1"/>
    <property type="molecule type" value="Genomic_DNA"/>
</dbReference>
<organism evidence="2">
    <name type="scientific">Rosellinia necatrix</name>
    <name type="common">White root-rot fungus</name>
    <dbReference type="NCBI Taxonomy" id="77044"/>
    <lineage>
        <taxon>Eukaryota</taxon>
        <taxon>Fungi</taxon>
        <taxon>Dikarya</taxon>
        <taxon>Ascomycota</taxon>
        <taxon>Pezizomycotina</taxon>
        <taxon>Sordariomycetes</taxon>
        <taxon>Xylariomycetidae</taxon>
        <taxon>Xylariales</taxon>
        <taxon>Xylariaceae</taxon>
        <taxon>Rosellinia</taxon>
    </lineage>
</organism>
<keyword evidence="3" id="KW-1185">Reference proteome</keyword>
<evidence type="ECO:0000313" key="3">
    <source>
        <dbReference type="Proteomes" id="UP000054516"/>
    </source>
</evidence>